<evidence type="ECO:0000313" key="2">
    <source>
        <dbReference type="EMBL" id="MBC8334574.1"/>
    </source>
</evidence>
<dbReference type="GO" id="GO:0005524">
    <property type="term" value="F:ATP binding"/>
    <property type="evidence" value="ECO:0007669"/>
    <property type="project" value="InterPro"/>
</dbReference>
<reference evidence="2 3" key="1">
    <citation type="submission" date="2020-08" db="EMBL/GenBank/DDBJ databases">
        <title>Bridging the membrane lipid divide: bacteria of the FCB group superphylum have the potential to synthesize archaeal ether lipids.</title>
        <authorList>
            <person name="Villanueva L."/>
            <person name="Von Meijenfeldt F.A.B."/>
            <person name="Westbye A.B."/>
            <person name="Yadav S."/>
            <person name="Hopmans E.C."/>
            <person name="Dutilh B.E."/>
            <person name="Sinninghe Damste J.S."/>
        </authorList>
    </citation>
    <scope>NUCLEOTIDE SEQUENCE [LARGE SCALE GENOMIC DNA]</scope>
    <source>
        <strain evidence="2">NIOZ-UU36</strain>
    </source>
</reference>
<organism evidence="2 3">
    <name type="scientific">Candidatus Desulfolinea nitratireducens</name>
    <dbReference type="NCBI Taxonomy" id="2841698"/>
    <lineage>
        <taxon>Bacteria</taxon>
        <taxon>Bacillati</taxon>
        <taxon>Chloroflexota</taxon>
        <taxon>Anaerolineae</taxon>
        <taxon>Anaerolineales</taxon>
        <taxon>Anaerolineales incertae sedis</taxon>
        <taxon>Candidatus Desulfolinea</taxon>
    </lineage>
</organism>
<evidence type="ECO:0000313" key="3">
    <source>
        <dbReference type="Proteomes" id="UP000614469"/>
    </source>
</evidence>
<name>A0A8J6TI21_9CHLR</name>
<evidence type="ECO:0000259" key="1">
    <source>
        <dbReference type="Pfam" id="PF03796"/>
    </source>
</evidence>
<proteinExistence type="predicted"/>
<dbReference type="GO" id="GO:0006260">
    <property type="term" value="P:DNA replication"/>
    <property type="evidence" value="ECO:0007669"/>
    <property type="project" value="InterPro"/>
</dbReference>
<accession>A0A8J6TI21</accession>
<dbReference type="InterPro" id="IPR027417">
    <property type="entry name" value="P-loop_NTPase"/>
</dbReference>
<dbReference type="Gene3D" id="3.40.50.300">
    <property type="entry name" value="P-loop containing nucleotide triphosphate hydrolases"/>
    <property type="match status" value="1"/>
</dbReference>
<dbReference type="Pfam" id="PF03796">
    <property type="entry name" value="DnaB_C"/>
    <property type="match status" value="1"/>
</dbReference>
<dbReference type="AlphaFoldDB" id="A0A8J6TI21"/>
<dbReference type="GO" id="GO:0003678">
    <property type="term" value="F:DNA helicase activity"/>
    <property type="evidence" value="ECO:0007669"/>
    <property type="project" value="InterPro"/>
</dbReference>
<protein>
    <recommendedName>
        <fullName evidence="1">SF4 helicase domain-containing protein</fullName>
    </recommendedName>
</protein>
<dbReference type="SUPFAM" id="SSF52540">
    <property type="entry name" value="P-loop containing nucleoside triphosphate hydrolases"/>
    <property type="match status" value="1"/>
</dbReference>
<feature type="domain" description="SF4 helicase" evidence="1">
    <location>
        <begin position="24"/>
        <end position="251"/>
    </location>
</feature>
<dbReference type="EMBL" id="JACNJN010000072">
    <property type="protein sequence ID" value="MBC8334574.1"/>
    <property type="molecule type" value="Genomic_DNA"/>
</dbReference>
<dbReference type="InterPro" id="IPR007694">
    <property type="entry name" value="DNA_helicase_DnaB-like_C"/>
</dbReference>
<comment type="caution">
    <text evidence="2">The sequence shown here is derived from an EMBL/GenBank/DDBJ whole genome shotgun (WGS) entry which is preliminary data.</text>
</comment>
<sequence>MRAGVIGVPTPYQIFGEFAGLPFWGGGLTLLAAAPGVGKTSWMLRMLFDAAAQNIPTAIGCYEHTEEELKYRISQQASAMLAGPHGEAEQFAREDKLAECGNAVLLSLDDRRDTVRGLEDVLLNTYNFPQKGKALLTVDYLNRMPVVGLTGMIPLELRSGEAAAALRAMSRRHEWAIIVAAALKAESFYLDEDFNLGHLLGDERVPYEADRVLLVSREGEPANCGCLNLVVHTLKDRTGPTRTWKLQFWGERFYPALESEFDEHIQ</sequence>
<gene>
    <name evidence="2" type="ORF">H8E29_04860</name>
</gene>
<dbReference type="Proteomes" id="UP000614469">
    <property type="component" value="Unassembled WGS sequence"/>
</dbReference>